<dbReference type="EMBL" id="MN739421">
    <property type="protein sequence ID" value="QHT03965.1"/>
    <property type="molecule type" value="Genomic_DNA"/>
</dbReference>
<reference evidence="1" key="1">
    <citation type="journal article" date="2020" name="Nature">
        <title>Giant virus diversity and host interactions through global metagenomics.</title>
        <authorList>
            <person name="Schulz F."/>
            <person name="Roux S."/>
            <person name="Paez-Espino D."/>
            <person name="Jungbluth S."/>
            <person name="Walsh D.A."/>
            <person name="Denef V.J."/>
            <person name="McMahon K.D."/>
            <person name="Konstantinidis K.T."/>
            <person name="Eloe-Fadrosh E.A."/>
            <person name="Kyrpides N.C."/>
            <person name="Woyke T."/>
        </authorList>
    </citation>
    <scope>NUCLEOTIDE SEQUENCE</scope>
    <source>
        <strain evidence="1">GVMAG-M-3300021137-6</strain>
    </source>
</reference>
<dbReference type="InterPro" id="IPR013083">
    <property type="entry name" value="Znf_RING/FYVE/PHD"/>
</dbReference>
<evidence type="ECO:0008006" key="2">
    <source>
        <dbReference type="Google" id="ProtNLM"/>
    </source>
</evidence>
<protein>
    <recommendedName>
        <fullName evidence="2">RING-type domain-containing protein</fullName>
    </recommendedName>
</protein>
<organism evidence="1">
    <name type="scientific">viral metagenome</name>
    <dbReference type="NCBI Taxonomy" id="1070528"/>
    <lineage>
        <taxon>unclassified sequences</taxon>
        <taxon>metagenomes</taxon>
        <taxon>organismal metagenomes</taxon>
    </lineage>
</organism>
<dbReference type="AlphaFoldDB" id="A0A6C0CKG2"/>
<dbReference type="SUPFAM" id="SSF57850">
    <property type="entry name" value="RING/U-box"/>
    <property type="match status" value="1"/>
</dbReference>
<accession>A0A6C0CKG2</accession>
<name>A0A6C0CKG2_9ZZZZ</name>
<sequence>MNTNNLRDYQIEILSDITYSRAVFFRQHTTGPIHLRRLYLNNEAQMLSLLDRLSRPVISTPRPLVQEVTQATSFDIPLTTFLNGLFPNVAGPQFWDAVTVGLTPDQFAAGTRAYDNPPDVIEQDQCCVCQEGISTEAAIHTLCPGPPLGDGVTSTNHHALHRRCALAWFAISTKCPVCRADLRPVVQTNTNAAAPGGDTTDTASL</sequence>
<evidence type="ECO:0000313" key="1">
    <source>
        <dbReference type="EMBL" id="QHT03965.1"/>
    </source>
</evidence>
<proteinExistence type="predicted"/>
<dbReference type="Gene3D" id="3.30.40.10">
    <property type="entry name" value="Zinc/RING finger domain, C3HC4 (zinc finger)"/>
    <property type="match status" value="1"/>
</dbReference>